<evidence type="ECO:0000313" key="1">
    <source>
        <dbReference type="EMBL" id="MCW3482373.1"/>
    </source>
</evidence>
<evidence type="ECO:0000313" key="2">
    <source>
        <dbReference type="Proteomes" id="UP001207742"/>
    </source>
</evidence>
<protein>
    <submittedName>
        <fullName evidence="1">Uncharacterized protein</fullName>
    </submittedName>
</protein>
<sequence>MGSFNTLIAEILCPDCGKKHDANIQFKFGDTWQFRYQIGETIKWGGNDIGSANLMEVKVYGIIESMICPHCNKENIAEEYDILVKEDILVKVSPIESIQDYLNGNGEYIPLK</sequence>
<comment type="caution">
    <text evidence="1">The sequence shown here is derived from an EMBL/GenBank/DDBJ whole genome shotgun (WGS) entry which is preliminary data.</text>
</comment>
<proteinExistence type="predicted"/>
<dbReference type="RefSeq" id="WP_264726705.1">
    <property type="nucleotide sequence ID" value="NZ_JAPDNR010000001.1"/>
</dbReference>
<accession>A0ABT3IEJ6</accession>
<keyword evidence="2" id="KW-1185">Reference proteome</keyword>
<gene>
    <name evidence="1" type="ORF">OL497_00570</name>
</gene>
<organism evidence="1 2">
    <name type="scientific">Chitinophaga nivalis</name>
    <dbReference type="NCBI Taxonomy" id="2991709"/>
    <lineage>
        <taxon>Bacteria</taxon>
        <taxon>Pseudomonadati</taxon>
        <taxon>Bacteroidota</taxon>
        <taxon>Chitinophagia</taxon>
        <taxon>Chitinophagales</taxon>
        <taxon>Chitinophagaceae</taxon>
        <taxon>Chitinophaga</taxon>
    </lineage>
</organism>
<reference evidence="1 2" key="1">
    <citation type="submission" date="2022-10" db="EMBL/GenBank/DDBJ databases">
        <title>Chitinophaga nivalis PC15 sp. nov., isolated from Pyeongchang county, South Korea.</title>
        <authorList>
            <person name="Trinh H.N."/>
        </authorList>
    </citation>
    <scope>NUCLEOTIDE SEQUENCE [LARGE SCALE GENOMIC DNA]</scope>
    <source>
        <strain evidence="1 2">PC14</strain>
    </source>
</reference>
<dbReference type="EMBL" id="JAPDNS010000001">
    <property type="protein sequence ID" value="MCW3482373.1"/>
    <property type="molecule type" value="Genomic_DNA"/>
</dbReference>
<dbReference type="Proteomes" id="UP001207742">
    <property type="component" value="Unassembled WGS sequence"/>
</dbReference>
<name>A0ABT3IEJ6_9BACT</name>